<dbReference type="AlphaFoldDB" id="A0A182RIF7"/>
<dbReference type="VEuPathDB" id="VectorBase:AFUN006022"/>
<organism evidence="1">
    <name type="scientific">Anopheles funestus</name>
    <name type="common">African malaria mosquito</name>
    <dbReference type="NCBI Taxonomy" id="62324"/>
    <lineage>
        <taxon>Eukaryota</taxon>
        <taxon>Metazoa</taxon>
        <taxon>Ecdysozoa</taxon>
        <taxon>Arthropoda</taxon>
        <taxon>Hexapoda</taxon>
        <taxon>Insecta</taxon>
        <taxon>Pterygota</taxon>
        <taxon>Neoptera</taxon>
        <taxon>Endopterygota</taxon>
        <taxon>Diptera</taxon>
        <taxon>Nematocera</taxon>
        <taxon>Culicoidea</taxon>
        <taxon>Culicidae</taxon>
        <taxon>Anophelinae</taxon>
        <taxon>Anopheles</taxon>
    </lineage>
</organism>
<name>A0A182RIF7_ANOFN</name>
<dbReference type="EnsemblMetazoa" id="AFUN006022-RA">
    <property type="protein sequence ID" value="AFUN006022-PA"/>
    <property type="gene ID" value="AFUN006022"/>
</dbReference>
<protein>
    <submittedName>
        <fullName evidence="1">Uncharacterized protein</fullName>
    </submittedName>
</protein>
<accession>A0A182RIF7</accession>
<proteinExistence type="predicted"/>
<evidence type="ECO:0000313" key="1">
    <source>
        <dbReference type="EnsemblMetazoa" id="AFUN006022-PA"/>
    </source>
</evidence>
<dbReference type="VEuPathDB" id="VectorBase:AFUN2_004254"/>
<sequence>MKRLLEGYVDGNLTPVQKWTVEEQKEISDILVRTSLPVEIHRVMRSLKYLKYWKGSELRTFLNHISIPLLRGRIHDNEYRHFRLLYVGETMYKHSGPFQPYLPIPLKGNYNLLKG</sequence>
<reference evidence="1" key="1">
    <citation type="submission" date="2020-05" db="UniProtKB">
        <authorList>
            <consortium name="EnsemblMetazoa"/>
        </authorList>
    </citation>
    <scope>IDENTIFICATION</scope>
    <source>
        <strain evidence="1">FUMOZ</strain>
    </source>
</reference>